<keyword evidence="2" id="KW-0472">Membrane</keyword>
<feature type="compositionally biased region" description="Low complexity" evidence="1">
    <location>
        <begin position="32"/>
        <end position="48"/>
    </location>
</feature>
<accession>A0ABR2YNJ7</accession>
<keyword evidence="4" id="KW-1185">Reference proteome</keyword>
<evidence type="ECO:0000256" key="1">
    <source>
        <dbReference type="SAM" id="MobiDB-lite"/>
    </source>
</evidence>
<feature type="compositionally biased region" description="Low complexity" evidence="1">
    <location>
        <begin position="201"/>
        <end position="213"/>
    </location>
</feature>
<feature type="region of interest" description="Disordered" evidence="1">
    <location>
        <begin position="26"/>
        <end position="48"/>
    </location>
</feature>
<dbReference type="Proteomes" id="UP001491310">
    <property type="component" value="Unassembled WGS sequence"/>
</dbReference>
<dbReference type="EMBL" id="JALJOT010000008">
    <property type="protein sequence ID" value="KAK9908473.1"/>
    <property type="molecule type" value="Genomic_DNA"/>
</dbReference>
<organism evidence="3 4">
    <name type="scientific">Coccomyxa subellipsoidea</name>
    <dbReference type="NCBI Taxonomy" id="248742"/>
    <lineage>
        <taxon>Eukaryota</taxon>
        <taxon>Viridiplantae</taxon>
        <taxon>Chlorophyta</taxon>
        <taxon>core chlorophytes</taxon>
        <taxon>Trebouxiophyceae</taxon>
        <taxon>Trebouxiophyceae incertae sedis</taxon>
        <taxon>Coccomyxaceae</taxon>
        <taxon>Coccomyxa</taxon>
    </lineage>
</organism>
<evidence type="ECO:0000256" key="2">
    <source>
        <dbReference type="SAM" id="Phobius"/>
    </source>
</evidence>
<feature type="transmembrane region" description="Helical" evidence="2">
    <location>
        <begin position="141"/>
        <end position="163"/>
    </location>
</feature>
<sequence length="250" mass="26988">MSVPGSNRKGKHAAFSSMGMGMALKSKPSVHLGSHAGPSSGLASASRRLRSARSSQSWNLDSANEVVAAPECSSMSQDTFEDALPGQQYEEDNHVTADAQREGHNARCPMCNSALQIETSRKRMPQLWPRGFLRPTSTPEALVMGSCAVLVTIISTSFLRWAFGIARRILCKKPSLPPGDCTAAAPDESWIGEQCVVGDHSSYPSQAPSASAPRKSRKQQRASVRITDPLWKYAALAVYPDRLKTRTASS</sequence>
<feature type="region of interest" description="Disordered" evidence="1">
    <location>
        <begin position="201"/>
        <end position="223"/>
    </location>
</feature>
<evidence type="ECO:0000313" key="4">
    <source>
        <dbReference type="Proteomes" id="UP001491310"/>
    </source>
</evidence>
<keyword evidence="2" id="KW-0812">Transmembrane</keyword>
<protein>
    <recommendedName>
        <fullName evidence="5">RING-type domain-containing protein</fullName>
    </recommendedName>
</protein>
<reference evidence="3 4" key="1">
    <citation type="journal article" date="2024" name="Nat. Commun.">
        <title>Phylogenomics reveals the evolutionary origins of lichenization in chlorophyte algae.</title>
        <authorList>
            <person name="Puginier C."/>
            <person name="Libourel C."/>
            <person name="Otte J."/>
            <person name="Skaloud P."/>
            <person name="Haon M."/>
            <person name="Grisel S."/>
            <person name="Petersen M."/>
            <person name="Berrin J.G."/>
            <person name="Delaux P.M."/>
            <person name="Dal Grande F."/>
            <person name="Keller J."/>
        </authorList>
    </citation>
    <scope>NUCLEOTIDE SEQUENCE [LARGE SCALE GENOMIC DNA]</scope>
    <source>
        <strain evidence="3 4">SAG 216-7</strain>
    </source>
</reference>
<evidence type="ECO:0008006" key="5">
    <source>
        <dbReference type="Google" id="ProtNLM"/>
    </source>
</evidence>
<name>A0ABR2YNJ7_9CHLO</name>
<comment type="caution">
    <text evidence="3">The sequence shown here is derived from an EMBL/GenBank/DDBJ whole genome shotgun (WGS) entry which is preliminary data.</text>
</comment>
<keyword evidence="2" id="KW-1133">Transmembrane helix</keyword>
<gene>
    <name evidence="3" type="ORF">WJX75_008474</name>
</gene>
<evidence type="ECO:0000313" key="3">
    <source>
        <dbReference type="EMBL" id="KAK9908473.1"/>
    </source>
</evidence>
<proteinExistence type="predicted"/>